<dbReference type="PROSITE" id="PS00356">
    <property type="entry name" value="HTH_LACI_1"/>
    <property type="match status" value="1"/>
</dbReference>
<keyword evidence="1" id="KW-0678">Repressor</keyword>
<dbReference type="OrthoDB" id="9796186at2"/>
<dbReference type="InterPro" id="IPR010982">
    <property type="entry name" value="Lambda_DNA-bd_dom_sf"/>
</dbReference>
<evidence type="ECO:0000313" key="6">
    <source>
        <dbReference type="EMBL" id="RCX13045.1"/>
    </source>
</evidence>
<reference evidence="6 7" key="1">
    <citation type="submission" date="2018-07" db="EMBL/GenBank/DDBJ databases">
        <title>Genomic Encyclopedia of Type Strains, Phase III (KMG-III): the genomes of soil and plant-associated and newly described type strains.</title>
        <authorList>
            <person name="Whitman W."/>
        </authorList>
    </citation>
    <scope>NUCLEOTIDE SEQUENCE [LARGE SCALE GENOMIC DNA]</scope>
    <source>
        <strain evidence="6 7">CECT 8333</strain>
    </source>
</reference>
<keyword evidence="3" id="KW-0238">DNA-binding</keyword>
<dbReference type="Proteomes" id="UP000253090">
    <property type="component" value="Unassembled WGS sequence"/>
</dbReference>
<keyword evidence="2" id="KW-0805">Transcription regulation</keyword>
<dbReference type="PRINTS" id="PR00036">
    <property type="entry name" value="HTHLACI"/>
</dbReference>
<accession>A0A369AVE1</accession>
<dbReference type="AlphaFoldDB" id="A0A369AVE1"/>
<dbReference type="CDD" id="cd06291">
    <property type="entry name" value="PBP1_Qymf-like"/>
    <property type="match status" value="1"/>
</dbReference>
<dbReference type="EMBL" id="QPJW01000022">
    <property type="protein sequence ID" value="RCX13045.1"/>
    <property type="molecule type" value="Genomic_DNA"/>
</dbReference>
<comment type="caution">
    <text evidence="6">The sequence shown here is derived from an EMBL/GenBank/DDBJ whole genome shotgun (WGS) entry which is preliminary data.</text>
</comment>
<dbReference type="PROSITE" id="PS50932">
    <property type="entry name" value="HTH_LACI_2"/>
    <property type="match status" value="1"/>
</dbReference>
<dbReference type="InterPro" id="IPR000843">
    <property type="entry name" value="HTH_LacI"/>
</dbReference>
<sequence>MATIHDVALMAGVSVTTVSRVLNNRGYISETTRSKVYDAMSELNYQPNELARSLLRKQSNLLGLIIPDVSHPFFAKLAERIEYYADQKGYKILLCNSQMNPAKERDYIDMLKRSRVDGIMMGSHTLDIGEYRNLHSRLVTFDRKISEDIPYLSSDNYRGGKLATELLISKGCRKIAHICGSLELDMLSQRRTDAFLDAVRKAGVEYLIVQTEMNVFDEERYRGLLQSVLEAHPDIDGIFATSDVIAAYALKECIRTGRGVPADVRIVGYDDVSAARWVTPELTTIRQPMDGFGREAVRLLQMQIEGQPVSNQNELSVELVERGTT</sequence>
<evidence type="ECO:0000256" key="2">
    <source>
        <dbReference type="ARBA" id="ARBA00023015"/>
    </source>
</evidence>
<dbReference type="Gene3D" id="1.10.260.40">
    <property type="entry name" value="lambda repressor-like DNA-binding domains"/>
    <property type="match status" value="1"/>
</dbReference>
<dbReference type="SMART" id="SM00354">
    <property type="entry name" value="HTH_LACI"/>
    <property type="match status" value="1"/>
</dbReference>
<evidence type="ECO:0000259" key="5">
    <source>
        <dbReference type="PROSITE" id="PS50932"/>
    </source>
</evidence>
<dbReference type="CDD" id="cd01392">
    <property type="entry name" value="HTH_LacI"/>
    <property type="match status" value="1"/>
</dbReference>
<organism evidence="6 7">
    <name type="scientific">Fontibacillus phaseoli</name>
    <dbReference type="NCBI Taxonomy" id="1416533"/>
    <lineage>
        <taxon>Bacteria</taxon>
        <taxon>Bacillati</taxon>
        <taxon>Bacillota</taxon>
        <taxon>Bacilli</taxon>
        <taxon>Bacillales</taxon>
        <taxon>Paenibacillaceae</taxon>
        <taxon>Fontibacillus</taxon>
    </lineage>
</organism>
<protein>
    <submittedName>
        <fullName evidence="6">LacI family transcriptional regulator</fullName>
    </submittedName>
</protein>
<dbReference type="Pfam" id="PF13377">
    <property type="entry name" value="Peripla_BP_3"/>
    <property type="match status" value="1"/>
</dbReference>
<dbReference type="PANTHER" id="PTHR30146">
    <property type="entry name" value="LACI-RELATED TRANSCRIPTIONAL REPRESSOR"/>
    <property type="match status" value="1"/>
</dbReference>
<dbReference type="InterPro" id="IPR028082">
    <property type="entry name" value="Peripla_BP_I"/>
</dbReference>
<keyword evidence="7" id="KW-1185">Reference proteome</keyword>
<feature type="domain" description="HTH lacI-type" evidence="5">
    <location>
        <begin position="2"/>
        <end position="56"/>
    </location>
</feature>
<dbReference type="InterPro" id="IPR046335">
    <property type="entry name" value="LacI/GalR-like_sensor"/>
</dbReference>
<gene>
    <name evidence="6" type="ORF">DFP94_12223</name>
</gene>
<name>A0A369AVE1_9BACL</name>
<evidence type="ECO:0000256" key="4">
    <source>
        <dbReference type="ARBA" id="ARBA00023163"/>
    </source>
</evidence>
<dbReference type="SUPFAM" id="SSF53822">
    <property type="entry name" value="Periplasmic binding protein-like I"/>
    <property type="match status" value="1"/>
</dbReference>
<keyword evidence="4" id="KW-0804">Transcription</keyword>
<evidence type="ECO:0000313" key="7">
    <source>
        <dbReference type="Proteomes" id="UP000253090"/>
    </source>
</evidence>
<dbReference type="GO" id="GO:0003700">
    <property type="term" value="F:DNA-binding transcription factor activity"/>
    <property type="evidence" value="ECO:0007669"/>
    <property type="project" value="TreeGrafter"/>
</dbReference>
<dbReference type="GO" id="GO:0000976">
    <property type="term" value="F:transcription cis-regulatory region binding"/>
    <property type="evidence" value="ECO:0007669"/>
    <property type="project" value="TreeGrafter"/>
</dbReference>
<dbReference type="Pfam" id="PF00356">
    <property type="entry name" value="LacI"/>
    <property type="match status" value="1"/>
</dbReference>
<evidence type="ECO:0000256" key="1">
    <source>
        <dbReference type="ARBA" id="ARBA00022491"/>
    </source>
</evidence>
<dbReference type="SUPFAM" id="SSF47413">
    <property type="entry name" value="lambda repressor-like DNA-binding domains"/>
    <property type="match status" value="1"/>
</dbReference>
<evidence type="ECO:0000256" key="3">
    <source>
        <dbReference type="ARBA" id="ARBA00023125"/>
    </source>
</evidence>
<dbReference type="Gene3D" id="3.40.50.2300">
    <property type="match status" value="2"/>
</dbReference>
<dbReference type="PANTHER" id="PTHR30146:SF95">
    <property type="entry name" value="RIBOSE OPERON REPRESSOR"/>
    <property type="match status" value="1"/>
</dbReference>
<proteinExistence type="predicted"/>
<dbReference type="RefSeq" id="WP_114499155.1">
    <property type="nucleotide sequence ID" value="NZ_QPJW01000022.1"/>
</dbReference>